<accession>A0ABW5J865</accession>
<evidence type="ECO:0000313" key="2">
    <source>
        <dbReference type="EMBL" id="MFD2521095.1"/>
    </source>
</evidence>
<keyword evidence="1" id="KW-0812">Transmembrane</keyword>
<feature type="transmembrane region" description="Helical" evidence="1">
    <location>
        <begin position="159"/>
        <end position="177"/>
    </location>
</feature>
<organism evidence="2 3">
    <name type="scientific">Emticicia soli</name>
    <dbReference type="NCBI Taxonomy" id="2027878"/>
    <lineage>
        <taxon>Bacteria</taxon>
        <taxon>Pseudomonadati</taxon>
        <taxon>Bacteroidota</taxon>
        <taxon>Cytophagia</taxon>
        <taxon>Cytophagales</taxon>
        <taxon>Leadbetterellaceae</taxon>
        <taxon>Emticicia</taxon>
    </lineage>
</organism>
<gene>
    <name evidence="2" type="ORF">ACFSR2_09390</name>
</gene>
<keyword evidence="1" id="KW-1133">Transmembrane helix</keyword>
<name>A0ABW5J865_9BACT</name>
<keyword evidence="1" id="KW-0472">Membrane</keyword>
<comment type="caution">
    <text evidence="2">The sequence shown here is derived from an EMBL/GenBank/DDBJ whole genome shotgun (WGS) entry which is preliminary data.</text>
</comment>
<dbReference type="RefSeq" id="WP_340234821.1">
    <property type="nucleotide sequence ID" value="NZ_JBBEWC010000003.1"/>
</dbReference>
<sequence>MNTRLATFLSGAFHPLIMPTILFMVLFFLAPVSLGIEGIDMTFKWIVIGFVFIYTFAIPAYLVYLLKRWGYISSLKLEKLHERRIPYLLTAIIYAVLGYFMYTKNSALFACAYILWSISLVILFVALISFWWQISAHAAGVGGVVGAMAGVMVKFGETTLFMPLLFSMILAGYVIGARLQLNAHTPKQVWAGLLLGVLISLGAVSYFF</sequence>
<feature type="transmembrane region" description="Helical" evidence="1">
    <location>
        <begin position="85"/>
        <end position="101"/>
    </location>
</feature>
<evidence type="ECO:0000256" key="1">
    <source>
        <dbReference type="SAM" id="Phobius"/>
    </source>
</evidence>
<feature type="transmembrane region" description="Helical" evidence="1">
    <location>
        <begin position="42"/>
        <end position="64"/>
    </location>
</feature>
<proteinExistence type="predicted"/>
<dbReference type="EMBL" id="JBHULC010000008">
    <property type="protein sequence ID" value="MFD2521095.1"/>
    <property type="molecule type" value="Genomic_DNA"/>
</dbReference>
<protein>
    <recommendedName>
        <fullName evidence="4">PAP2 family protein</fullName>
    </recommendedName>
</protein>
<dbReference type="Proteomes" id="UP001597510">
    <property type="component" value="Unassembled WGS sequence"/>
</dbReference>
<keyword evidence="3" id="KW-1185">Reference proteome</keyword>
<reference evidence="3" key="1">
    <citation type="journal article" date="2019" name="Int. J. Syst. Evol. Microbiol.">
        <title>The Global Catalogue of Microorganisms (GCM) 10K type strain sequencing project: providing services to taxonomists for standard genome sequencing and annotation.</title>
        <authorList>
            <consortium name="The Broad Institute Genomics Platform"/>
            <consortium name="The Broad Institute Genome Sequencing Center for Infectious Disease"/>
            <person name="Wu L."/>
            <person name="Ma J."/>
        </authorList>
    </citation>
    <scope>NUCLEOTIDE SEQUENCE [LARGE SCALE GENOMIC DNA]</scope>
    <source>
        <strain evidence="3">KCTC 52344</strain>
    </source>
</reference>
<feature type="transmembrane region" description="Helical" evidence="1">
    <location>
        <begin position="189"/>
        <end position="207"/>
    </location>
</feature>
<feature type="transmembrane region" description="Helical" evidence="1">
    <location>
        <begin position="12"/>
        <end position="36"/>
    </location>
</feature>
<evidence type="ECO:0000313" key="3">
    <source>
        <dbReference type="Proteomes" id="UP001597510"/>
    </source>
</evidence>
<evidence type="ECO:0008006" key="4">
    <source>
        <dbReference type="Google" id="ProtNLM"/>
    </source>
</evidence>
<feature type="transmembrane region" description="Helical" evidence="1">
    <location>
        <begin position="107"/>
        <end position="127"/>
    </location>
</feature>